<feature type="compositionally biased region" description="Basic residues" evidence="2">
    <location>
        <begin position="1"/>
        <end position="21"/>
    </location>
</feature>
<dbReference type="Gene3D" id="3.90.70.80">
    <property type="match status" value="1"/>
</dbReference>
<feature type="transmembrane region" description="Helical" evidence="3">
    <location>
        <begin position="75"/>
        <end position="98"/>
    </location>
</feature>
<dbReference type="InterPro" id="IPR003323">
    <property type="entry name" value="OTU_dom"/>
</dbReference>
<keyword evidence="3" id="KW-0812">Transmembrane</keyword>
<gene>
    <name evidence="5" type="ORF">BT93_L1718</name>
</gene>
<dbReference type="InterPro" id="IPR050704">
    <property type="entry name" value="Peptidase_C85-like"/>
</dbReference>
<reference evidence="5" key="1">
    <citation type="submission" date="2020-05" db="EMBL/GenBank/DDBJ databases">
        <title>WGS assembly of Corymbia citriodora subspecies variegata.</title>
        <authorList>
            <person name="Barry K."/>
            <person name="Hundley H."/>
            <person name="Shu S."/>
            <person name="Jenkins J."/>
            <person name="Grimwood J."/>
            <person name="Baten A."/>
        </authorList>
    </citation>
    <scope>NUCLEOTIDE SEQUENCE</scope>
    <source>
        <strain evidence="5">CV2-018</strain>
    </source>
</reference>
<dbReference type="OrthoDB" id="415023at2759"/>
<keyword evidence="3" id="KW-1133">Transmembrane helix</keyword>
<dbReference type="GO" id="GO:0016579">
    <property type="term" value="P:protein deubiquitination"/>
    <property type="evidence" value="ECO:0007669"/>
    <property type="project" value="TreeGrafter"/>
</dbReference>
<accession>A0A8T0CRJ4</accession>
<dbReference type="PROSITE" id="PS50802">
    <property type="entry name" value="OTU"/>
    <property type="match status" value="1"/>
</dbReference>
<organism evidence="5 6">
    <name type="scientific">Corymbia citriodora subsp. variegata</name>
    <dbReference type="NCBI Taxonomy" id="360336"/>
    <lineage>
        <taxon>Eukaryota</taxon>
        <taxon>Viridiplantae</taxon>
        <taxon>Streptophyta</taxon>
        <taxon>Embryophyta</taxon>
        <taxon>Tracheophyta</taxon>
        <taxon>Spermatophyta</taxon>
        <taxon>Magnoliopsida</taxon>
        <taxon>eudicotyledons</taxon>
        <taxon>Gunneridae</taxon>
        <taxon>Pentapetalae</taxon>
        <taxon>rosids</taxon>
        <taxon>malvids</taxon>
        <taxon>Myrtales</taxon>
        <taxon>Myrtaceae</taxon>
        <taxon>Myrtoideae</taxon>
        <taxon>Eucalypteae</taxon>
        <taxon>Corymbia</taxon>
    </lineage>
</organism>
<evidence type="ECO:0000313" key="6">
    <source>
        <dbReference type="Proteomes" id="UP000806378"/>
    </source>
</evidence>
<proteinExistence type="inferred from homology"/>
<comment type="caution">
    <text evidence="5">The sequence shown here is derived from an EMBL/GenBank/DDBJ whole genome shotgun (WGS) entry which is preliminary data.</text>
</comment>
<sequence length="116" mass="13013">MVQKQHHKSNAKKQPHVKKQGKQADNTQFRAQLDALDLKIVQVTADGNCFFRALADQLEGNEDEHGKYRSMVVQYILVCGVLISPFQAVGIMFIRVLICISAQQCESELLFGAFCS</sequence>
<dbReference type="Proteomes" id="UP000806378">
    <property type="component" value="Unassembled WGS sequence"/>
</dbReference>
<dbReference type="Gramene" id="rna-gnl|WGS:JABURB|Cocit.L1718.1">
    <property type="protein sequence ID" value="cds-KAF7848709.1"/>
    <property type="gene ID" value="gene-BT93_L1718"/>
</dbReference>
<feature type="domain" description="OTU" evidence="4">
    <location>
        <begin position="38"/>
        <end position="116"/>
    </location>
</feature>
<dbReference type="PANTHER" id="PTHR12419:SF7">
    <property type="entry name" value="OTU DOMAIN-CONTAINING PROTEIN 3"/>
    <property type="match status" value="1"/>
</dbReference>
<evidence type="ECO:0000256" key="2">
    <source>
        <dbReference type="SAM" id="MobiDB-lite"/>
    </source>
</evidence>
<dbReference type="AlphaFoldDB" id="A0A8T0CRJ4"/>
<feature type="region of interest" description="Disordered" evidence="2">
    <location>
        <begin position="1"/>
        <end position="24"/>
    </location>
</feature>
<name>A0A8T0CRJ4_CORYI</name>
<keyword evidence="6" id="KW-1185">Reference proteome</keyword>
<dbReference type="PANTHER" id="PTHR12419">
    <property type="entry name" value="OTU DOMAIN CONTAINING PROTEIN"/>
    <property type="match status" value="1"/>
</dbReference>
<dbReference type="GO" id="GO:0004843">
    <property type="term" value="F:cysteine-type deubiquitinase activity"/>
    <property type="evidence" value="ECO:0007669"/>
    <property type="project" value="TreeGrafter"/>
</dbReference>
<keyword evidence="3" id="KW-0472">Membrane</keyword>
<comment type="similarity">
    <text evidence="1">Belongs to the peptidase C85 family.</text>
</comment>
<dbReference type="SUPFAM" id="SSF54001">
    <property type="entry name" value="Cysteine proteinases"/>
    <property type="match status" value="1"/>
</dbReference>
<evidence type="ECO:0000256" key="3">
    <source>
        <dbReference type="SAM" id="Phobius"/>
    </source>
</evidence>
<dbReference type="EMBL" id="MU090011">
    <property type="protein sequence ID" value="KAF7848709.1"/>
    <property type="molecule type" value="Genomic_DNA"/>
</dbReference>
<evidence type="ECO:0000259" key="4">
    <source>
        <dbReference type="PROSITE" id="PS50802"/>
    </source>
</evidence>
<evidence type="ECO:0000313" key="5">
    <source>
        <dbReference type="EMBL" id="KAF7848709.1"/>
    </source>
</evidence>
<dbReference type="InterPro" id="IPR038765">
    <property type="entry name" value="Papain-like_cys_pep_sf"/>
</dbReference>
<evidence type="ECO:0000256" key="1">
    <source>
        <dbReference type="ARBA" id="ARBA00010407"/>
    </source>
</evidence>
<protein>
    <recommendedName>
        <fullName evidence="4">OTU domain-containing protein</fullName>
    </recommendedName>
</protein>